<accession>A0A8J6TXB2</accession>
<feature type="transmembrane region" description="Helical" evidence="1">
    <location>
        <begin position="102"/>
        <end position="120"/>
    </location>
</feature>
<protein>
    <submittedName>
        <fullName evidence="3">DUF1624 domain-containing protein</fullName>
    </submittedName>
</protein>
<feature type="domain" description="Heparan-alpha-glucosaminide N-acetyltransferase catalytic" evidence="2">
    <location>
        <begin position="10"/>
        <end position="239"/>
    </location>
</feature>
<organism evidence="3 4">
    <name type="scientific">Massiliimalia timonensis</name>
    <dbReference type="NCBI Taxonomy" id="1987501"/>
    <lineage>
        <taxon>Bacteria</taxon>
        <taxon>Bacillati</taxon>
        <taxon>Bacillota</taxon>
        <taxon>Clostridia</taxon>
        <taxon>Eubacteriales</taxon>
        <taxon>Oscillospiraceae</taxon>
        <taxon>Massiliimalia</taxon>
    </lineage>
</organism>
<evidence type="ECO:0000313" key="3">
    <source>
        <dbReference type="EMBL" id="MBC8610915.1"/>
    </source>
</evidence>
<dbReference type="InterPro" id="IPR012429">
    <property type="entry name" value="HGSNAT_cat"/>
</dbReference>
<feature type="transmembrane region" description="Helical" evidence="1">
    <location>
        <begin position="79"/>
        <end position="96"/>
    </location>
</feature>
<reference evidence="3" key="1">
    <citation type="submission" date="2020-08" db="EMBL/GenBank/DDBJ databases">
        <title>Genome public.</title>
        <authorList>
            <person name="Liu C."/>
            <person name="Sun Q."/>
        </authorList>
    </citation>
    <scope>NUCLEOTIDE SEQUENCE</scope>
    <source>
        <strain evidence="3">NSJ-15</strain>
    </source>
</reference>
<sequence>MQSAYNKKHRIFLLDEIRGFSILCMVVYHGVYNLLTFFPISFPFFYSPLVIFLRDLFAGMFILISGVSCRFSRNNPKRGLLCLLFGMVMAAGSLLFVPELPIYFGILHFLGCAILLFALLQKALDHLPIAVMLPVLCVLFALSWNFPHRSLGFFSYPIIPLPESWYRSPYLFPIGLKNDFFYSADYFPIIPWIFLFLAGTYLGVPLKRGSFPVFFYQLHSRFLSFVGRHTLWIYLLHQPLLFGGMWLVDCIIANS</sequence>
<evidence type="ECO:0000313" key="4">
    <source>
        <dbReference type="Proteomes" id="UP000632659"/>
    </source>
</evidence>
<keyword evidence="4" id="KW-1185">Reference proteome</keyword>
<feature type="transmembrane region" description="Helical" evidence="1">
    <location>
        <begin position="44"/>
        <end position="67"/>
    </location>
</feature>
<keyword evidence="1" id="KW-1133">Transmembrane helix</keyword>
<evidence type="ECO:0000259" key="2">
    <source>
        <dbReference type="Pfam" id="PF07786"/>
    </source>
</evidence>
<feature type="transmembrane region" description="Helical" evidence="1">
    <location>
        <begin position="186"/>
        <end position="204"/>
    </location>
</feature>
<keyword evidence="1" id="KW-0812">Transmembrane</keyword>
<dbReference type="AlphaFoldDB" id="A0A8J6TXB2"/>
<gene>
    <name evidence="3" type="ORF">H8702_07235</name>
</gene>
<dbReference type="EMBL" id="JACRTL010000003">
    <property type="protein sequence ID" value="MBC8610915.1"/>
    <property type="molecule type" value="Genomic_DNA"/>
</dbReference>
<feature type="transmembrane region" description="Helical" evidence="1">
    <location>
        <begin position="127"/>
        <end position="146"/>
    </location>
</feature>
<dbReference type="RefSeq" id="WP_154825407.1">
    <property type="nucleotide sequence ID" value="NZ_JACRTL010000003.1"/>
</dbReference>
<evidence type="ECO:0000256" key="1">
    <source>
        <dbReference type="SAM" id="Phobius"/>
    </source>
</evidence>
<name>A0A8J6TXB2_9FIRM</name>
<dbReference type="Pfam" id="PF07786">
    <property type="entry name" value="HGSNAT_cat"/>
    <property type="match status" value="1"/>
</dbReference>
<feature type="transmembrane region" description="Helical" evidence="1">
    <location>
        <begin position="225"/>
        <end position="248"/>
    </location>
</feature>
<comment type="caution">
    <text evidence="3">The sequence shown here is derived from an EMBL/GenBank/DDBJ whole genome shotgun (WGS) entry which is preliminary data.</text>
</comment>
<feature type="transmembrane region" description="Helical" evidence="1">
    <location>
        <begin position="20"/>
        <end position="38"/>
    </location>
</feature>
<dbReference type="Proteomes" id="UP000632659">
    <property type="component" value="Unassembled WGS sequence"/>
</dbReference>
<proteinExistence type="predicted"/>
<keyword evidence="1" id="KW-0472">Membrane</keyword>